<dbReference type="EMBL" id="JAAIUW010000013">
    <property type="protein sequence ID" value="KAF7801524.1"/>
    <property type="molecule type" value="Genomic_DNA"/>
</dbReference>
<sequence length="57" mass="6306">MGAHAPLAWSETVAYKAREFAMHTGEAHGHYDHWAHGVCGSGMYGRVKEHTKRLSAI</sequence>
<name>A0A834SQ65_9FABA</name>
<comment type="caution">
    <text evidence="1">The sequence shown here is derived from an EMBL/GenBank/DDBJ whole genome shotgun (WGS) entry which is preliminary data.</text>
</comment>
<reference evidence="1" key="1">
    <citation type="submission" date="2020-09" db="EMBL/GenBank/DDBJ databases">
        <title>Genome-Enabled Discovery of Anthraquinone Biosynthesis in Senna tora.</title>
        <authorList>
            <person name="Kang S.-H."/>
            <person name="Pandey R.P."/>
            <person name="Lee C.-M."/>
            <person name="Sim J.-S."/>
            <person name="Jeong J.-T."/>
            <person name="Choi B.-S."/>
            <person name="Jung M."/>
            <person name="Ginzburg D."/>
            <person name="Zhao K."/>
            <person name="Won S.Y."/>
            <person name="Oh T.-J."/>
            <person name="Yu Y."/>
            <person name="Kim N.-H."/>
            <person name="Lee O.R."/>
            <person name="Lee T.-H."/>
            <person name="Bashyal P."/>
            <person name="Kim T.-S."/>
            <person name="Lee W.-H."/>
            <person name="Kawkins C."/>
            <person name="Kim C.-K."/>
            <person name="Kim J.S."/>
            <person name="Ahn B.O."/>
            <person name="Rhee S.Y."/>
            <person name="Sohng J.K."/>
        </authorList>
    </citation>
    <scope>NUCLEOTIDE SEQUENCE</scope>
    <source>
        <tissue evidence="1">Leaf</tissue>
    </source>
</reference>
<proteinExistence type="predicted"/>
<organism evidence="1 2">
    <name type="scientific">Senna tora</name>
    <dbReference type="NCBI Taxonomy" id="362788"/>
    <lineage>
        <taxon>Eukaryota</taxon>
        <taxon>Viridiplantae</taxon>
        <taxon>Streptophyta</taxon>
        <taxon>Embryophyta</taxon>
        <taxon>Tracheophyta</taxon>
        <taxon>Spermatophyta</taxon>
        <taxon>Magnoliopsida</taxon>
        <taxon>eudicotyledons</taxon>
        <taxon>Gunneridae</taxon>
        <taxon>Pentapetalae</taxon>
        <taxon>rosids</taxon>
        <taxon>fabids</taxon>
        <taxon>Fabales</taxon>
        <taxon>Fabaceae</taxon>
        <taxon>Caesalpinioideae</taxon>
        <taxon>Cassia clade</taxon>
        <taxon>Senna</taxon>
    </lineage>
</organism>
<keyword evidence="2" id="KW-1185">Reference proteome</keyword>
<evidence type="ECO:0000313" key="2">
    <source>
        <dbReference type="Proteomes" id="UP000634136"/>
    </source>
</evidence>
<protein>
    <submittedName>
        <fullName evidence="1">Uncharacterized protein</fullName>
    </submittedName>
</protein>
<gene>
    <name evidence="1" type="ORF">G2W53_040635</name>
</gene>
<dbReference type="Proteomes" id="UP000634136">
    <property type="component" value="Unassembled WGS sequence"/>
</dbReference>
<accession>A0A834SQ65</accession>
<dbReference type="AlphaFoldDB" id="A0A834SQ65"/>
<evidence type="ECO:0000313" key="1">
    <source>
        <dbReference type="EMBL" id="KAF7801524.1"/>
    </source>
</evidence>